<reference evidence="1 2" key="1">
    <citation type="submission" date="2016-12" db="EMBL/GenBank/DDBJ databases">
        <title>The genomes of Aspergillus section Nigri reveals drivers in fungal speciation.</title>
        <authorList>
            <consortium name="DOE Joint Genome Institute"/>
            <person name="Vesth T.C."/>
            <person name="Nybo J."/>
            <person name="Theobald S."/>
            <person name="Brandl J."/>
            <person name="Frisvad J.C."/>
            <person name="Nielsen K.F."/>
            <person name="Lyhne E.K."/>
            <person name="Kogle M.E."/>
            <person name="Kuo A."/>
            <person name="Riley R."/>
            <person name="Clum A."/>
            <person name="Nolan M."/>
            <person name="Lipzen A."/>
            <person name="Salamov A."/>
            <person name="Henrissat B."/>
            <person name="Wiebenga A."/>
            <person name="De Vries R.P."/>
            <person name="Grigoriev I.V."/>
            <person name="Mortensen U.H."/>
            <person name="Andersen M.R."/>
            <person name="Baker S.E."/>
        </authorList>
    </citation>
    <scope>NUCLEOTIDE SEQUENCE [LARGE SCALE GENOMIC DNA]</scope>
    <source>
        <strain evidence="1 2">CBS 115572</strain>
    </source>
</reference>
<gene>
    <name evidence="1" type="ORF">BO94DRAFT_31430</name>
</gene>
<dbReference type="AlphaFoldDB" id="A0A317WXI2"/>
<proteinExistence type="predicted"/>
<keyword evidence="2" id="KW-1185">Reference proteome</keyword>
<protein>
    <submittedName>
        <fullName evidence="1">Uncharacterized protein</fullName>
    </submittedName>
</protein>
<evidence type="ECO:0000313" key="2">
    <source>
        <dbReference type="Proteomes" id="UP000246702"/>
    </source>
</evidence>
<sequence length="187" mass="20352">MSELQLQWRIQSRLAAGRAGPSRLRPETTTGIIIVIMPRSVWELRARNWEAGDGLLRSPGRLIFRGRDLGLGPSGGPNSVMFARAMQALITSPGDVRLIPSCVSIPNGYNQIPSTKGETLPSTGYLLVVGRRSGTSHRHLMTRSNETCGCRRACLGLRVPYSAIPLECVSITPCEARYGEFRSCLGG</sequence>
<dbReference type="GeneID" id="37108990"/>
<dbReference type="RefSeq" id="XP_025468979.1">
    <property type="nucleotide sequence ID" value="XM_025606847.1"/>
</dbReference>
<evidence type="ECO:0000313" key="1">
    <source>
        <dbReference type="EMBL" id="PWY90601.1"/>
    </source>
</evidence>
<dbReference type="EMBL" id="MSFK01000010">
    <property type="protein sequence ID" value="PWY90601.1"/>
    <property type="molecule type" value="Genomic_DNA"/>
</dbReference>
<dbReference type="Proteomes" id="UP000246702">
    <property type="component" value="Unassembled WGS sequence"/>
</dbReference>
<accession>A0A317WXI2</accession>
<organism evidence="1 2">
    <name type="scientific">Aspergillus sclerotioniger CBS 115572</name>
    <dbReference type="NCBI Taxonomy" id="1450535"/>
    <lineage>
        <taxon>Eukaryota</taxon>
        <taxon>Fungi</taxon>
        <taxon>Dikarya</taxon>
        <taxon>Ascomycota</taxon>
        <taxon>Pezizomycotina</taxon>
        <taxon>Eurotiomycetes</taxon>
        <taxon>Eurotiomycetidae</taxon>
        <taxon>Eurotiales</taxon>
        <taxon>Aspergillaceae</taxon>
        <taxon>Aspergillus</taxon>
        <taxon>Aspergillus subgen. Circumdati</taxon>
    </lineage>
</organism>
<comment type="caution">
    <text evidence="1">The sequence shown here is derived from an EMBL/GenBank/DDBJ whole genome shotgun (WGS) entry which is preliminary data.</text>
</comment>
<name>A0A317WXI2_9EURO</name>